<comment type="caution">
    <text evidence="1">The sequence shown here is derived from an EMBL/GenBank/DDBJ whole genome shotgun (WGS) entry which is preliminary data.</text>
</comment>
<sequence>MAMSQQDCNVTTNTTSDIPLDSESVGYVSISPSSDPDDLKFHQVPAQILDLRASGDERRRVVFRLWPRDPKGKMIPPSALRARGKMASNGLDLWGGTLYDFFHVYRMPGDLHTRTTTTSSQLVKHMRESGELDAAKSEISWADAEEDPQQLFPCDIGELFKDMDRRVLLGFHDGDSMRPASKKVTGDMAEGHKNGSKRSIFDLSNYPPPWPLLPNVAACPRLQARIPLHLLPRKLIVHDPWKLLSVHHADTDFNTSWLKKEDVTRTYRLQFSPQGKEQAEQSLRNSIKENIEIQQKWDKGERDRLIFYETASAGLEAGAIKGPVVRASLPKRPQKPLNVPEAHLYITPNTKLGEGHHSVVYRAELELPRWLFYEDKICERCVVEQAQPFMRREMSKASDLNDEASPRINLEADVTTDEHTSAEPGHRPVLNFTPDIKYEHNFTCKHGDERRPVPQTARMQVAAKFSIERDSHLEREANNYQAFPSHLSEHWNGYNIVPPIHEPVPIGAVVPQFYGYYFPDAIPTTTDSKGKTPNRSVIDSEGDTDVQDPKKVPYLSPLLLLEHCGQPLVPQEFDITDRQECASLLFRFHHAGWIHGSFAERKILVQAGPLMDWPMVRWGRHTPSFRLIDFGRSIPTSSTAGREVKPGRAEEENAGLRLCSLYHQEQVSGNDEESGIGEEDQE</sequence>
<evidence type="ECO:0000313" key="1">
    <source>
        <dbReference type="EMBL" id="KAH7915961.1"/>
    </source>
</evidence>
<dbReference type="Proteomes" id="UP000790377">
    <property type="component" value="Unassembled WGS sequence"/>
</dbReference>
<organism evidence="1 2">
    <name type="scientific">Hygrophoropsis aurantiaca</name>
    <dbReference type="NCBI Taxonomy" id="72124"/>
    <lineage>
        <taxon>Eukaryota</taxon>
        <taxon>Fungi</taxon>
        <taxon>Dikarya</taxon>
        <taxon>Basidiomycota</taxon>
        <taxon>Agaricomycotina</taxon>
        <taxon>Agaricomycetes</taxon>
        <taxon>Agaricomycetidae</taxon>
        <taxon>Boletales</taxon>
        <taxon>Coniophorineae</taxon>
        <taxon>Hygrophoropsidaceae</taxon>
        <taxon>Hygrophoropsis</taxon>
    </lineage>
</organism>
<keyword evidence="2" id="KW-1185">Reference proteome</keyword>
<evidence type="ECO:0000313" key="2">
    <source>
        <dbReference type="Proteomes" id="UP000790377"/>
    </source>
</evidence>
<protein>
    <submittedName>
        <fullName evidence="1">Uncharacterized protein</fullName>
    </submittedName>
</protein>
<proteinExistence type="predicted"/>
<name>A0ACB8ASN0_9AGAM</name>
<reference evidence="1" key="1">
    <citation type="journal article" date="2021" name="New Phytol.">
        <title>Evolutionary innovations through gain and loss of genes in the ectomycorrhizal Boletales.</title>
        <authorList>
            <person name="Wu G."/>
            <person name="Miyauchi S."/>
            <person name="Morin E."/>
            <person name="Kuo A."/>
            <person name="Drula E."/>
            <person name="Varga T."/>
            <person name="Kohler A."/>
            <person name="Feng B."/>
            <person name="Cao Y."/>
            <person name="Lipzen A."/>
            <person name="Daum C."/>
            <person name="Hundley H."/>
            <person name="Pangilinan J."/>
            <person name="Johnson J."/>
            <person name="Barry K."/>
            <person name="LaButti K."/>
            <person name="Ng V."/>
            <person name="Ahrendt S."/>
            <person name="Min B."/>
            <person name="Choi I.G."/>
            <person name="Park H."/>
            <person name="Plett J.M."/>
            <person name="Magnuson J."/>
            <person name="Spatafora J.W."/>
            <person name="Nagy L.G."/>
            <person name="Henrissat B."/>
            <person name="Grigoriev I.V."/>
            <person name="Yang Z.L."/>
            <person name="Xu J."/>
            <person name="Martin F.M."/>
        </authorList>
    </citation>
    <scope>NUCLEOTIDE SEQUENCE</scope>
    <source>
        <strain evidence="1">ATCC 28755</strain>
    </source>
</reference>
<accession>A0ACB8ASN0</accession>
<dbReference type="EMBL" id="MU267595">
    <property type="protein sequence ID" value="KAH7915961.1"/>
    <property type="molecule type" value="Genomic_DNA"/>
</dbReference>
<gene>
    <name evidence="1" type="ORF">BJ138DRAFT_1140844</name>
</gene>